<accession>A0A1B1YBI0</accession>
<organism evidence="1 2">
    <name type="scientific">Thermoclostridium stercorarium subsp. thermolacticum DSM 2910</name>
    <dbReference type="NCBI Taxonomy" id="1121336"/>
    <lineage>
        <taxon>Bacteria</taxon>
        <taxon>Bacillati</taxon>
        <taxon>Bacillota</taxon>
        <taxon>Clostridia</taxon>
        <taxon>Eubacteriales</taxon>
        <taxon>Oscillospiraceae</taxon>
        <taxon>Thermoclostridium</taxon>
    </lineage>
</organism>
<evidence type="ECO:0000313" key="1">
    <source>
        <dbReference type="EMBL" id="ANW98114.1"/>
    </source>
</evidence>
<proteinExistence type="predicted"/>
<dbReference type="AlphaFoldDB" id="A0A1B1YBI0"/>
<name>A0A1B1YBI0_THEST</name>
<reference evidence="1 2" key="1">
    <citation type="submission" date="2016-02" db="EMBL/GenBank/DDBJ databases">
        <title>Comparison of Clostridium stercorarium subspecies using comparative genomics and transcriptomics.</title>
        <authorList>
            <person name="Schellenberg J."/>
            <person name="Thallinger G."/>
            <person name="Levin D.B."/>
            <person name="Zhang X."/>
            <person name="Alvare G."/>
            <person name="Fristensky B."/>
            <person name="Sparling R."/>
        </authorList>
    </citation>
    <scope>NUCLEOTIDE SEQUENCE [LARGE SCALE GENOMIC DNA]</scope>
    <source>
        <strain evidence="1 2">DSM 2910</strain>
    </source>
</reference>
<gene>
    <name evidence="1" type="ORF">CSTERTH_03170</name>
</gene>
<sequence>MDIRLTDFKQILARKDENSPYRLFGENGKLLYEFPPYFDGKIIDDGIGHYVFKSDKNTLSVIATDGQIKAQIPIERYAGFDFVSGLVQVKYISGACRYYVVNGNIVIE</sequence>
<dbReference type="EMBL" id="CP014672">
    <property type="protein sequence ID" value="ANW98114.1"/>
    <property type="molecule type" value="Genomic_DNA"/>
</dbReference>
<dbReference type="Proteomes" id="UP000092971">
    <property type="component" value="Chromosome"/>
</dbReference>
<evidence type="ECO:0000313" key="2">
    <source>
        <dbReference type="Proteomes" id="UP000092971"/>
    </source>
</evidence>
<dbReference type="RefSeq" id="WP_015358390.1">
    <property type="nucleotide sequence ID" value="NZ_CP014672.1"/>
</dbReference>
<protein>
    <submittedName>
        <fullName evidence="1">Uncharacterized protein</fullName>
    </submittedName>
</protein>